<dbReference type="SUPFAM" id="SSF54909">
    <property type="entry name" value="Dimeric alpha+beta barrel"/>
    <property type="match status" value="1"/>
</dbReference>
<reference evidence="3 4" key="1">
    <citation type="submission" date="2019-10" db="EMBL/GenBank/DDBJ databases">
        <title>Cognatihalovulum marinum gen. nov. sp. nov., a new member of the family Rhodobacteraceae isolated from deep seawater of the Northwest Indian Ocean.</title>
        <authorList>
            <person name="Ruan C."/>
            <person name="Wang J."/>
            <person name="Zheng X."/>
            <person name="Song L."/>
            <person name="Zhu Y."/>
            <person name="Huang Y."/>
            <person name="Lu Z."/>
            <person name="Du W."/>
            <person name="Huang L."/>
            <person name="Dai X."/>
        </authorList>
    </citation>
    <scope>NUCLEOTIDE SEQUENCE [LARGE SCALE GENOMIC DNA]</scope>
    <source>
        <strain evidence="3 4">2CG4</strain>
    </source>
</reference>
<proteinExistence type="predicted"/>
<dbReference type="SUPFAM" id="SSF53474">
    <property type="entry name" value="alpha/beta-Hydrolases"/>
    <property type="match status" value="1"/>
</dbReference>
<keyword evidence="4" id="KW-1185">Reference proteome</keyword>
<accession>A0A6L5Z4H0</accession>
<dbReference type="Gene3D" id="3.40.50.1820">
    <property type="entry name" value="alpha/beta hydrolase"/>
    <property type="match status" value="1"/>
</dbReference>
<feature type="domain" description="Peptidase S9 prolyl oligopeptidase catalytic" evidence="2">
    <location>
        <begin position="176"/>
        <end position="279"/>
    </location>
</feature>
<dbReference type="InterPro" id="IPR011008">
    <property type="entry name" value="Dimeric_a/b-barrel"/>
</dbReference>
<dbReference type="PANTHER" id="PTHR22946">
    <property type="entry name" value="DIENELACTONE HYDROLASE DOMAIN-CONTAINING PROTEIN-RELATED"/>
    <property type="match status" value="1"/>
</dbReference>
<keyword evidence="1" id="KW-0378">Hydrolase</keyword>
<dbReference type="Gene3D" id="3.30.70.100">
    <property type="match status" value="1"/>
</dbReference>
<gene>
    <name evidence="3" type="ORF">GE300_15145</name>
</gene>
<organism evidence="3 4">
    <name type="scientific">Halovulum marinum</name>
    <dbReference type="NCBI Taxonomy" id="2662447"/>
    <lineage>
        <taxon>Bacteria</taxon>
        <taxon>Pseudomonadati</taxon>
        <taxon>Pseudomonadota</taxon>
        <taxon>Alphaproteobacteria</taxon>
        <taxon>Rhodobacterales</taxon>
        <taxon>Paracoccaceae</taxon>
        <taxon>Halovulum</taxon>
    </lineage>
</organism>
<evidence type="ECO:0000313" key="3">
    <source>
        <dbReference type="EMBL" id="MSU90932.1"/>
    </source>
</evidence>
<comment type="caution">
    <text evidence="3">The sequence shown here is derived from an EMBL/GenBank/DDBJ whole genome shotgun (WGS) entry which is preliminary data.</text>
</comment>
<evidence type="ECO:0000259" key="2">
    <source>
        <dbReference type="Pfam" id="PF00326"/>
    </source>
</evidence>
<evidence type="ECO:0000256" key="1">
    <source>
        <dbReference type="ARBA" id="ARBA00022801"/>
    </source>
</evidence>
<dbReference type="AlphaFoldDB" id="A0A6L5Z4H0"/>
<sequence>MSLCRNGIAMITERTVYSPKPGKLDEVLATRRRASEIRREIGLRPGEISLESDVDGNPARIQWQCAFPDEAAHKADLDARAASPEFEAIRKTMTGLIDNFERQVLRALPMRNSRLSPQLMAGRSIVPEEVRFPSHGRELAGFLFRPPGQGPFPLMVANHGSSIAQGTQDLCRPSVAALLMSWGVASFLPHRRGYGNSPGTPWREDVSAEYGTDAYDDQLAARLDAESDDVVAARAWVAEQPGIDPDHIGVMGSSFGGTNTLFAAAKEPKFRCAVEFAGAAMNWDRTPNLRKVMHEAASRLTQPTFFIQAANDYSTRPTTELAEGLAGGSVPIRSRVYPSHGLSRDEGHFLYRDGTLVWGPDVRDFLEEYL</sequence>
<name>A0A6L5Z4H0_9RHOB</name>
<dbReference type="Pfam" id="PF00326">
    <property type="entry name" value="Peptidase_S9"/>
    <property type="match status" value="1"/>
</dbReference>
<dbReference type="InterPro" id="IPR029058">
    <property type="entry name" value="AB_hydrolase_fold"/>
</dbReference>
<evidence type="ECO:0000313" key="4">
    <source>
        <dbReference type="Proteomes" id="UP000474957"/>
    </source>
</evidence>
<protein>
    <submittedName>
        <fullName evidence="3">Prolyl oligopeptidase family serine peptidase</fullName>
    </submittedName>
</protein>
<dbReference type="EMBL" id="WIND01000013">
    <property type="protein sequence ID" value="MSU90932.1"/>
    <property type="molecule type" value="Genomic_DNA"/>
</dbReference>
<dbReference type="InterPro" id="IPR050261">
    <property type="entry name" value="FrsA_esterase"/>
</dbReference>
<dbReference type="Proteomes" id="UP000474957">
    <property type="component" value="Unassembled WGS sequence"/>
</dbReference>
<dbReference type="GO" id="GO:0008236">
    <property type="term" value="F:serine-type peptidase activity"/>
    <property type="evidence" value="ECO:0007669"/>
    <property type="project" value="InterPro"/>
</dbReference>
<dbReference type="GO" id="GO:0006508">
    <property type="term" value="P:proteolysis"/>
    <property type="evidence" value="ECO:0007669"/>
    <property type="project" value="InterPro"/>
</dbReference>
<dbReference type="GO" id="GO:0052689">
    <property type="term" value="F:carboxylic ester hydrolase activity"/>
    <property type="evidence" value="ECO:0007669"/>
    <property type="project" value="UniProtKB-ARBA"/>
</dbReference>
<dbReference type="PANTHER" id="PTHR22946:SF9">
    <property type="entry name" value="POLYKETIDE TRANSFERASE AF380"/>
    <property type="match status" value="1"/>
</dbReference>
<dbReference type="InterPro" id="IPR001375">
    <property type="entry name" value="Peptidase_S9_cat"/>
</dbReference>